<dbReference type="PANTHER" id="PTHR43394:SF18">
    <property type="entry name" value="ABC TRANSPORTER B FAMILY MEMBER 11-LIKE"/>
    <property type="match status" value="1"/>
</dbReference>
<evidence type="ECO:0000256" key="1">
    <source>
        <dbReference type="ARBA" id="ARBA00004651"/>
    </source>
</evidence>
<gene>
    <name evidence="15" type="ORF">MANES_13G066700</name>
</gene>
<dbReference type="GO" id="GO:0140359">
    <property type="term" value="F:ABC-type transporter activity"/>
    <property type="evidence" value="ECO:0007669"/>
    <property type="project" value="InterPro"/>
</dbReference>
<dbReference type="GO" id="GO:0005524">
    <property type="term" value="F:ATP binding"/>
    <property type="evidence" value="ECO:0007669"/>
    <property type="project" value="UniProtKB-KW"/>
</dbReference>
<feature type="domain" description="ABC transporter" evidence="13">
    <location>
        <begin position="364"/>
        <end position="600"/>
    </location>
</feature>
<feature type="domain" description="ABC transmembrane type-1" evidence="14">
    <location>
        <begin position="71"/>
        <end position="358"/>
    </location>
</feature>
<feature type="transmembrane region" description="Helical" evidence="12">
    <location>
        <begin position="697"/>
        <end position="721"/>
    </location>
</feature>
<dbReference type="GO" id="GO:0055085">
    <property type="term" value="P:transmembrane transport"/>
    <property type="evidence" value="ECO:0000318"/>
    <property type="project" value="GO_Central"/>
</dbReference>
<evidence type="ECO:0000256" key="11">
    <source>
        <dbReference type="SAM" id="MobiDB-lite"/>
    </source>
</evidence>
<feature type="transmembrane region" description="Helical" evidence="12">
    <location>
        <begin position="923"/>
        <end position="946"/>
    </location>
</feature>
<dbReference type="InterPro" id="IPR036640">
    <property type="entry name" value="ABC1_TM_sf"/>
</dbReference>
<dbReference type="InterPro" id="IPR003593">
    <property type="entry name" value="AAA+_ATPase"/>
</dbReference>
<dbReference type="FunFam" id="3.40.50.300:FF:000218">
    <property type="entry name" value="Multidrug ABC transporter ATP-binding protein"/>
    <property type="match status" value="1"/>
</dbReference>
<keyword evidence="9 12" id="KW-0472">Membrane</keyword>
<dbReference type="GO" id="GO:0010329">
    <property type="term" value="F:auxin efflux transmembrane transporter activity"/>
    <property type="evidence" value="ECO:0007669"/>
    <property type="project" value="UniProtKB-ARBA"/>
</dbReference>
<feature type="transmembrane region" description="Helical" evidence="12">
    <location>
        <begin position="741"/>
        <end position="768"/>
    </location>
</feature>
<dbReference type="SMART" id="SM00382">
    <property type="entry name" value="AAA"/>
    <property type="match status" value="2"/>
</dbReference>
<dbReference type="SUPFAM" id="SSF90123">
    <property type="entry name" value="ABC transporter transmembrane region"/>
    <property type="match status" value="2"/>
</dbReference>
<feature type="domain" description="ABC transporter" evidence="13">
    <location>
        <begin position="1022"/>
        <end position="1259"/>
    </location>
</feature>
<dbReference type="GO" id="GO:0042626">
    <property type="term" value="F:ATPase-coupled transmembrane transporter activity"/>
    <property type="evidence" value="ECO:0000318"/>
    <property type="project" value="GO_Central"/>
</dbReference>
<dbReference type="Gene3D" id="1.20.1560.10">
    <property type="entry name" value="ABC transporter type 1, transmembrane domain"/>
    <property type="match status" value="2"/>
</dbReference>
<comment type="similarity">
    <text evidence="2">Belongs to the ABC transporter superfamily. ABCB family. Multidrug resistance exporter (TC 3.A.1.201) subfamily.</text>
</comment>
<feature type="compositionally biased region" description="Polar residues" evidence="11">
    <location>
        <begin position="629"/>
        <end position="650"/>
    </location>
</feature>
<evidence type="ECO:0000256" key="5">
    <source>
        <dbReference type="ARBA" id="ARBA00022737"/>
    </source>
</evidence>
<feature type="region of interest" description="Disordered" evidence="11">
    <location>
        <begin position="17"/>
        <end position="49"/>
    </location>
</feature>
<dbReference type="CDD" id="cd18578">
    <property type="entry name" value="ABC_6TM_Pgp_ABCB1_D2_like"/>
    <property type="match status" value="1"/>
</dbReference>
<keyword evidence="5" id="KW-0677">Repeat</keyword>
<dbReference type="GO" id="GO:0016887">
    <property type="term" value="F:ATP hydrolysis activity"/>
    <property type="evidence" value="ECO:0007669"/>
    <property type="project" value="InterPro"/>
</dbReference>
<evidence type="ECO:0000313" key="15">
    <source>
        <dbReference type="EMBL" id="OAY33062.1"/>
    </source>
</evidence>
<feature type="transmembrane region" description="Helical" evidence="12">
    <location>
        <begin position="294"/>
        <end position="318"/>
    </location>
</feature>
<dbReference type="FunFam" id="3.40.50.300:FF:000066">
    <property type="entry name" value="ABC transporter B family member 1"/>
    <property type="match status" value="1"/>
</dbReference>
<evidence type="ECO:0000256" key="10">
    <source>
        <dbReference type="ARBA" id="ARBA00023180"/>
    </source>
</evidence>
<evidence type="ECO:0000256" key="4">
    <source>
        <dbReference type="ARBA" id="ARBA00022692"/>
    </source>
</evidence>
<name>A0A2C9UP96_MANES</name>
<organism evidence="15">
    <name type="scientific">Manihot esculenta</name>
    <name type="common">Cassava</name>
    <name type="synonym">Jatropha manihot</name>
    <dbReference type="NCBI Taxonomy" id="3983"/>
    <lineage>
        <taxon>Eukaryota</taxon>
        <taxon>Viridiplantae</taxon>
        <taxon>Streptophyta</taxon>
        <taxon>Embryophyta</taxon>
        <taxon>Tracheophyta</taxon>
        <taxon>Spermatophyta</taxon>
        <taxon>Magnoliopsida</taxon>
        <taxon>eudicotyledons</taxon>
        <taxon>Gunneridae</taxon>
        <taxon>Pentapetalae</taxon>
        <taxon>rosids</taxon>
        <taxon>fabids</taxon>
        <taxon>Malpighiales</taxon>
        <taxon>Euphorbiaceae</taxon>
        <taxon>Crotonoideae</taxon>
        <taxon>Manihoteae</taxon>
        <taxon>Manihot</taxon>
    </lineage>
</organism>
<dbReference type="PROSITE" id="PS50929">
    <property type="entry name" value="ABC_TM1F"/>
    <property type="match status" value="2"/>
</dbReference>
<evidence type="ECO:0000256" key="6">
    <source>
        <dbReference type="ARBA" id="ARBA00022741"/>
    </source>
</evidence>
<evidence type="ECO:0000256" key="8">
    <source>
        <dbReference type="ARBA" id="ARBA00022989"/>
    </source>
</evidence>
<feature type="transmembrane region" description="Helical" evidence="12">
    <location>
        <begin position="194"/>
        <end position="213"/>
    </location>
</feature>
<dbReference type="InterPro" id="IPR017871">
    <property type="entry name" value="ABC_transporter-like_CS"/>
</dbReference>
<feature type="transmembrane region" description="Helical" evidence="12">
    <location>
        <begin position="118"/>
        <end position="138"/>
    </location>
</feature>
<dbReference type="Pfam" id="PF00005">
    <property type="entry name" value="ABC_tran"/>
    <property type="match status" value="2"/>
</dbReference>
<protein>
    <submittedName>
        <fullName evidence="15">Uncharacterized protein</fullName>
    </submittedName>
</protein>
<dbReference type="Gene3D" id="3.40.50.300">
    <property type="entry name" value="P-loop containing nucleotide triphosphate hydrolases"/>
    <property type="match status" value="2"/>
</dbReference>
<dbReference type="FunFam" id="1.20.1560.10:FF:000025">
    <property type="entry name" value="ABC transporter B family member 9"/>
    <property type="match status" value="1"/>
</dbReference>
<dbReference type="PROSITE" id="PS00211">
    <property type="entry name" value="ABC_TRANSPORTER_1"/>
    <property type="match status" value="2"/>
</dbReference>
<evidence type="ECO:0000256" key="12">
    <source>
        <dbReference type="SAM" id="Phobius"/>
    </source>
</evidence>
<evidence type="ECO:0000256" key="7">
    <source>
        <dbReference type="ARBA" id="ARBA00022840"/>
    </source>
</evidence>
<feature type="compositionally biased region" description="Basic and acidic residues" evidence="11">
    <location>
        <begin position="606"/>
        <end position="625"/>
    </location>
</feature>
<dbReference type="GO" id="GO:0016020">
    <property type="term" value="C:membrane"/>
    <property type="evidence" value="ECO:0000318"/>
    <property type="project" value="GO_Central"/>
</dbReference>
<feature type="region of interest" description="Disordered" evidence="11">
    <location>
        <begin position="606"/>
        <end position="654"/>
    </location>
</feature>
<dbReference type="EMBL" id="CM004399">
    <property type="protein sequence ID" value="OAY33062.1"/>
    <property type="molecule type" value="Genomic_DNA"/>
</dbReference>
<dbReference type="OMA" id="TMSARYA"/>
<dbReference type="GO" id="GO:0005886">
    <property type="term" value="C:plasma membrane"/>
    <property type="evidence" value="ECO:0007669"/>
    <property type="project" value="UniProtKB-SubCell"/>
</dbReference>
<accession>A0A2C9UP96</accession>
<dbReference type="PANTHER" id="PTHR43394">
    <property type="entry name" value="ATP-DEPENDENT PERMEASE MDL1, MITOCHONDRIAL"/>
    <property type="match status" value="1"/>
</dbReference>
<keyword evidence="7" id="KW-0067">ATP-binding</keyword>
<feature type="transmembrane region" description="Helical" evidence="12">
    <location>
        <begin position="958"/>
        <end position="976"/>
    </location>
</feature>
<proteinExistence type="inferred from homology"/>
<dbReference type="InterPro" id="IPR027417">
    <property type="entry name" value="P-loop_NTPase"/>
</dbReference>
<dbReference type="Pfam" id="PF00664">
    <property type="entry name" value="ABC_membrane"/>
    <property type="match status" value="2"/>
</dbReference>
<dbReference type="InterPro" id="IPR011527">
    <property type="entry name" value="ABC1_TM_dom"/>
</dbReference>
<comment type="subcellular location">
    <subcellularLocation>
        <location evidence="1">Cell membrane</location>
        <topology evidence="1">Multi-pass membrane protein</topology>
    </subcellularLocation>
</comment>
<keyword evidence="6" id="KW-0547">Nucleotide-binding</keyword>
<dbReference type="CDD" id="cd03249">
    <property type="entry name" value="ABC_MTABC3_MDL1_MDL2"/>
    <property type="match status" value="1"/>
</dbReference>
<sequence length="1266" mass="137486">MGIISVENGVNSVSSINEVSTSKSHEEEGKDSIVNGNLQETEKSKGDEGTNSVPFHRLFSFADSADIMLMIIGTIGAIGNGLSMPLMTIFLGDMIDAFGENHNNKDVVHVVSKVSLRFVYLAVGSAAASFLQVACWMMTGERQAARIRGLYLKTILRQDIAFFDKETNTGEVIGRMSGDTVCIQDAMGEKVGKFLQYVSTFIGGFVIAFFKGWLLTLVMLSSIPLLVVAGAAMSIMIAKMTSRGQNAYAKAATVAEETIGSIRTVASFTGEKRAISNYKKFLVTAYKSGIREGFISGLGVGLFMLIIFCSYALAIWFGGKMILEKGYTGGEVLNVMTAVMTGSTSLGQASPSMSAFAAGQAAAYKMFETIKRKSEIDAYDIKGKTLDDIHGDIELRDVYFSYPSRPDDDQLIERFYDPQAGEVLIDGINLKEFQLKWIRKQIGLVSQEPVLFTSSIKDNIAYGKDGATIKEIRLAAELANAAKFIDKLPQGLDTMVGEHGTQLSGGQKQRIAIARAILKDPRVLLLDEATSALDAESERTVQEALDRVMVNRTTVIVAHRLSTVRNADIIAIIHSGKMVEKGSHSELLEDPDGAYSQLIRLQVNKDSEHAADEHKRSEISSESRRHSNQRNSLQRSISKGSSDVGKSNCHSSSASSSMLIGLNASKNSQEELEVSPQQKQTPEVPIRRLAYLNKPEIPVLIAGSIAASINGAIFPMFGVLFSRVIKAFYEPPEELKKDSNFWALMFILIGFISFLASPTQLYFFAVAGSKLIQRIRLMCFEKVVHMEIGWFDEPENSSGAIGARLSADAATVSALVGDTLAQMVQNIASAVAGLVIAFTASWQMALIILALIPLLGINGYVGVKFLKGFTADAKMMYEEASQVANDAVGNIRTVASFCAEEKVMQLYKRKCEGPVKTGIRQGLISGIGFGVSVFLLYSVYATSFYAGAQLVKHEKTKFSDVFQVFFALSTAALVISQSSSFASDSSKAKNAATSIFSILDRNSKIDPSNESGMTLENVKGEVELRHVSFRYPSRPDIQIFQDLNLAIHSGKTLALVGESGSGKSTVISLLQRFYDPDSGHITLDGVEIQKLQLKWLRQQMGLVSQEPVLFNDTIRANIAYGKDGNATEAEILAASELANAHKFISSLQQGYDTVVGERGIQLSGGQKQRVAIARAIVKSPKILLLDEATSALDAESEKLVQDALDRAMVNRTTVIVAHRLSTIKNADVIAVVKNGVIVEKGKHDSLINITDGFYASLVALHTSCLN</sequence>
<keyword evidence="3" id="KW-0813">Transport</keyword>
<feature type="transmembrane region" description="Helical" evidence="12">
    <location>
        <begin position="219"/>
        <end position="238"/>
    </location>
</feature>
<evidence type="ECO:0000256" key="2">
    <source>
        <dbReference type="ARBA" id="ARBA00007577"/>
    </source>
</evidence>
<dbReference type="InterPro" id="IPR039421">
    <property type="entry name" value="Type_1_exporter"/>
</dbReference>
<dbReference type="InterPro" id="IPR003439">
    <property type="entry name" value="ABC_transporter-like_ATP-bd"/>
</dbReference>
<evidence type="ECO:0000256" key="9">
    <source>
        <dbReference type="ARBA" id="ARBA00023136"/>
    </source>
</evidence>
<dbReference type="FunFam" id="1.20.1560.10:FF:000044">
    <property type="entry name" value="ABC transporter B family member 9"/>
    <property type="match status" value="1"/>
</dbReference>
<feature type="transmembrane region" description="Helical" evidence="12">
    <location>
        <begin position="67"/>
        <end position="91"/>
    </location>
</feature>
<reference evidence="15" key="1">
    <citation type="submission" date="2016-02" db="EMBL/GenBank/DDBJ databases">
        <title>WGS assembly of Manihot esculenta.</title>
        <authorList>
            <person name="Bredeson J.V."/>
            <person name="Prochnik S.E."/>
            <person name="Lyons J.B."/>
            <person name="Schmutz J."/>
            <person name="Grimwood J."/>
            <person name="Vrebalov J."/>
            <person name="Bart R.S."/>
            <person name="Amuge T."/>
            <person name="Ferguson M.E."/>
            <person name="Green R."/>
            <person name="Putnam N."/>
            <person name="Stites J."/>
            <person name="Rounsley S."/>
            <person name="Rokhsar D.S."/>
        </authorList>
    </citation>
    <scope>NUCLEOTIDE SEQUENCE [LARGE SCALE GENOMIC DNA]</scope>
    <source>
        <tissue evidence="15">Leaf</tissue>
    </source>
</reference>
<dbReference type="GO" id="GO:0010328">
    <property type="term" value="F:auxin influx transmembrane transporter activity"/>
    <property type="evidence" value="ECO:0007669"/>
    <property type="project" value="UniProtKB-ARBA"/>
</dbReference>
<evidence type="ECO:0000259" key="14">
    <source>
        <dbReference type="PROSITE" id="PS50929"/>
    </source>
</evidence>
<evidence type="ECO:0000256" key="3">
    <source>
        <dbReference type="ARBA" id="ARBA00022448"/>
    </source>
</evidence>
<dbReference type="FunFam" id="1.20.1560.10:FF:000009">
    <property type="entry name" value="ABC transporter B family member 1"/>
    <property type="match status" value="1"/>
</dbReference>
<dbReference type="CDD" id="cd18577">
    <property type="entry name" value="ABC_6TM_Pgp_ABCB1_D1_like"/>
    <property type="match status" value="1"/>
</dbReference>
<evidence type="ECO:0000259" key="13">
    <source>
        <dbReference type="PROSITE" id="PS50893"/>
    </source>
</evidence>
<keyword evidence="10" id="KW-0325">Glycoprotein</keyword>
<keyword evidence="4 12" id="KW-0812">Transmembrane</keyword>
<dbReference type="SUPFAM" id="SSF52540">
    <property type="entry name" value="P-loop containing nucleoside triphosphate hydrolases"/>
    <property type="match status" value="2"/>
</dbReference>
<keyword evidence="8 12" id="KW-1133">Transmembrane helix</keyword>
<dbReference type="AlphaFoldDB" id="A0A2C9UP96"/>
<feature type="transmembrane region" description="Helical" evidence="12">
    <location>
        <begin position="830"/>
        <end position="857"/>
    </location>
</feature>
<feature type="domain" description="ABC transmembrane type-1" evidence="14">
    <location>
        <begin position="701"/>
        <end position="987"/>
    </location>
</feature>
<dbReference type="PROSITE" id="PS50893">
    <property type="entry name" value="ABC_TRANSPORTER_2"/>
    <property type="match status" value="2"/>
</dbReference>